<dbReference type="PATRIC" id="fig|272562.8.peg.3186"/>
<name>Q97EV4_CLOAB</name>
<dbReference type="InterPro" id="IPR009078">
    <property type="entry name" value="Ferritin-like_SF"/>
</dbReference>
<organism evidence="1 2">
    <name type="scientific">Clostridium acetobutylicum (strain ATCC 824 / DSM 792 / JCM 1419 / IAM 19013 / LMG 5710 / NBRC 13948 / NRRL B-527 / VKM B-1787 / 2291 / W)</name>
    <dbReference type="NCBI Taxonomy" id="272562"/>
    <lineage>
        <taxon>Bacteria</taxon>
        <taxon>Bacillati</taxon>
        <taxon>Bacillota</taxon>
        <taxon>Clostridia</taxon>
        <taxon>Eubacteriales</taxon>
        <taxon>Clostridiaceae</taxon>
        <taxon>Clostridium</taxon>
    </lineage>
</organism>
<dbReference type="eggNOG" id="COG1633">
    <property type="taxonomic scope" value="Bacteria"/>
</dbReference>
<dbReference type="SUPFAM" id="SSF47240">
    <property type="entry name" value="Ferritin-like"/>
    <property type="match status" value="1"/>
</dbReference>
<dbReference type="EMBL" id="AE001437">
    <property type="protein sequence ID" value="AAK80943.1"/>
    <property type="molecule type" value="Genomic_DNA"/>
</dbReference>
<gene>
    <name evidence="1" type="ordered locus">CA_C3002</name>
</gene>
<dbReference type="KEGG" id="cac:CA_C3002"/>
<keyword evidence="2" id="KW-1185">Reference proteome</keyword>
<evidence type="ECO:0000313" key="1">
    <source>
        <dbReference type="EMBL" id="AAK80943.1"/>
    </source>
</evidence>
<dbReference type="PIR" id="D97269">
    <property type="entry name" value="D97269"/>
</dbReference>
<protein>
    <submittedName>
        <fullName evidence="1">Uncharacterized consrved protein, YHJR B.subtilis family</fullName>
    </submittedName>
</protein>
<dbReference type="GeneID" id="44999489"/>
<reference evidence="1 2" key="1">
    <citation type="journal article" date="2001" name="J. Bacteriol.">
        <title>Genome sequence and comparative analysis of the solvent-producing bacterium Clostridium acetobutylicum.</title>
        <authorList>
            <person name="Nolling J."/>
            <person name="Breton G."/>
            <person name="Omelchenko M.V."/>
            <person name="Makarova K.S."/>
            <person name="Zeng Q."/>
            <person name="Gibson R."/>
            <person name="Lee H.M."/>
            <person name="Dubois J."/>
            <person name="Qiu D."/>
            <person name="Hitti J."/>
            <person name="Wolf Y.I."/>
            <person name="Tatusov R.L."/>
            <person name="Sabathe F."/>
            <person name="Doucette-Stamm L."/>
            <person name="Soucaille P."/>
            <person name="Daly M.J."/>
            <person name="Bennett G.N."/>
            <person name="Koonin E.V."/>
            <person name="Smith D.R."/>
        </authorList>
    </citation>
    <scope>NUCLEOTIDE SEQUENCE [LARGE SCALE GENOMIC DNA]</scope>
    <source>
        <strain evidence="2">ATCC 824 / DSM 792 / JCM 1419 / LMG 5710 / VKM B-1787</strain>
    </source>
</reference>
<dbReference type="Proteomes" id="UP000000814">
    <property type="component" value="Chromosome"/>
</dbReference>
<evidence type="ECO:0000313" key="2">
    <source>
        <dbReference type="Proteomes" id="UP000000814"/>
    </source>
</evidence>
<sequence>MYYNCPFNYTNDYDDYSYNDDYDYNNYNYDDLYRTENTPSTVTNIYSYPQNLAGAIRLIEESVGGEREDELFYNYLLSVAPNAEAKRIITGIRDDERKHNVMLRRIYTQLTRRTLPQGQDGTFQKPSSYIDGIRQSIIGETDAVKRYRTILFALQNRVHINMLTEILSDELRHASLYNMLLNLNPSR</sequence>
<accession>Q97EV4</accession>
<dbReference type="CDD" id="cd00657">
    <property type="entry name" value="Ferritin_like"/>
    <property type="match status" value="1"/>
</dbReference>
<dbReference type="InterPro" id="IPR012347">
    <property type="entry name" value="Ferritin-like"/>
</dbReference>
<dbReference type="HOGENOM" id="CLU_117545_0_0_9"/>
<proteinExistence type="predicted"/>
<dbReference type="STRING" id="272562.CA_C3002"/>
<dbReference type="RefSeq" id="WP_010966284.1">
    <property type="nucleotide sequence ID" value="NC_003030.1"/>
</dbReference>
<dbReference type="Gene3D" id="1.20.1260.10">
    <property type="match status" value="1"/>
</dbReference>
<dbReference type="OrthoDB" id="573482at2"/>
<dbReference type="AlphaFoldDB" id="Q97EV4"/>